<name>A0ABX0TXV3_9SPHN</name>
<gene>
    <name evidence="1" type="ORF">FHS31_002892</name>
</gene>
<dbReference type="Proteomes" id="UP000727456">
    <property type="component" value="Unassembled WGS sequence"/>
</dbReference>
<comment type="caution">
    <text evidence="1">The sequence shown here is derived from an EMBL/GenBank/DDBJ whole genome shotgun (WGS) entry which is preliminary data.</text>
</comment>
<organism evidence="1 2">
    <name type="scientific">Sphingomonas vulcanisoli</name>
    <dbReference type="NCBI Taxonomy" id="1658060"/>
    <lineage>
        <taxon>Bacteria</taxon>
        <taxon>Pseudomonadati</taxon>
        <taxon>Pseudomonadota</taxon>
        <taxon>Alphaproteobacteria</taxon>
        <taxon>Sphingomonadales</taxon>
        <taxon>Sphingomonadaceae</taxon>
        <taxon>Sphingomonas</taxon>
    </lineage>
</organism>
<evidence type="ECO:0000313" key="2">
    <source>
        <dbReference type="Proteomes" id="UP000727456"/>
    </source>
</evidence>
<dbReference type="EMBL" id="JAAOZC010000009">
    <property type="protein sequence ID" value="NIJ09260.1"/>
    <property type="molecule type" value="Genomic_DNA"/>
</dbReference>
<accession>A0ABX0TXV3</accession>
<reference evidence="1 2" key="1">
    <citation type="submission" date="2020-03" db="EMBL/GenBank/DDBJ databases">
        <title>Genomic Encyclopedia of Type Strains, Phase III (KMG-III): the genomes of soil and plant-associated and newly described type strains.</title>
        <authorList>
            <person name="Whitman W."/>
        </authorList>
    </citation>
    <scope>NUCLEOTIDE SEQUENCE [LARGE SCALE GENOMIC DNA]</scope>
    <source>
        <strain evidence="1 2">CECT 8804</strain>
    </source>
</reference>
<protein>
    <submittedName>
        <fullName evidence="1">Uncharacterized protein</fullName>
    </submittedName>
</protein>
<evidence type="ECO:0000313" key="1">
    <source>
        <dbReference type="EMBL" id="NIJ09260.1"/>
    </source>
</evidence>
<keyword evidence="2" id="KW-1185">Reference proteome</keyword>
<proteinExistence type="predicted"/>
<sequence length="110" mass="12428">MLDGSVIGRNMQRYQRREIIHFQNAVEAELPSDWAVQARDSHRTIAAIGLRGVRNHEPSMQTAERFAHGLGVLPSHSILELVSWSNANAFMQVKLTRLANRTVSVARLLR</sequence>